<dbReference type="NCBIfam" id="NF010070">
    <property type="entry name" value="PRK13551.1"/>
    <property type="match status" value="1"/>
</dbReference>
<evidence type="ECO:0000256" key="1">
    <source>
        <dbReference type="ARBA" id="ARBA00022801"/>
    </source>
</evidence>
<name>A0A1I6B1V7_9BACI</name>
<sequence length="372" mass="42034">MSLSITNSTPKKDGFRMPGEFEQHAGTWMLWPVRTDTWRNGAKPAQQVFAKVVSSISEFEPVTVGVNAEQYENARAMLPHHVRVVEISSNDAWMRDIGPTFVKNEEGVIRGINWGFNAWGGLQGGLYFPWDLDLMVKKKVLEIENKDCYECTEFILEGGSITVDGEGTLITTEQCLLNQNRNPHLSKSEIEDKLKEYLNIEKVIWLKDGLIGDETDGHVDDLAFFVRPGEVAIGWTEDVNHPQYHVHQEAYKILREATDAKGRSLTIHKIELPNELILSKEASENIDFASSSYKREEGMPFVATYINCYLCNGAVIVPSFDDPSDDKARKKFEEIYPDRKVILIDTRELPIAGGNIHCITQQQPASTSQKND</sequence>
<dbReference type="GeneID" id="93711782"/>
<feature type="active site" description="Amidino-cysteine intermediate" evidence="2">
    <location>
        <position position="358"/>
    </location>
</feature>
<dbReference type="EC" id="3.5.3.12" evidence="2"/>
<dbReference type="Pfam" id="PF04371">
    <property type="entry name" value="PAD_porph"/>
    <property type="match status" value="1"/>
</dbReference>
<keyword evidence="4" id="KW-1185">Reference proteome</keyword>
<protein>
    <recommendedName>
        <fullName evidence="2">Putative agmatine deiminase</fullName>
        <ecNumber evidence="2">3.5.3.12</ecNumber>
    </recommendedName>
    <alternativeName>
        <fullName evidence="2">Agmatine iminohydrolase</fullName>
    </alternativeName>
</protein>
<dbReference type="InterPro" id="IPR007466">
    <property type="entry name" value="Peptidyl-Arg-deiminase_porph"/>
</dbReference>
<dbReference type="HAMAP" id="MF_01841">
    <property type="entry name" value="Agmatine_deimin"/>
    <property type="match status" value="1"/>
</dbReference>
<dbReference type="InterPro" id="IPR017754">
    <property type="entry name" value="Agmatine_deiminase"/>
</dbReference>
<gene>
    <name evidence="2" type="primary">aguA</name>
    <name evidence="3" type="ORF">SAMN02745910_03168</name>
</gene>
<dbReference type="SUPFAM" id="SSF55909">
    <property type="entry name" value="Pentein"/>
    <property type="match status" value="1"/>
</dbReference>
<evidence type="ECO:0000313" key="3">
    <source>
        <dbReference type="EMBL" id="SFQ74873.1"/>
    </source>
</evidence>
<reference evidence="3 4" key="1">
    <citation type="submission" date="2016-10" db="EMBL/GenBank/DDBJ databases">
        <authorList>
            <person name="Varghese N."/>
            <person name="Submissions S."/>
        </authorList>
    </citation>
    <scope>NUCLEOTIDE SEQUENCE [LARGE SCALE GENOMIC DNA]</scope>
    <source>
        <strain evidence="3 4">DSM 13796</strain>
    </source>
</reference>
<proteinExistence type="inferred from homology"/>
<dbReference type="RefSeq" id="WP_074842843.1">
    <property type="nucleotide sequence ID" value="NZ_FOXX01000008.1"/>
</dbReference>
<evidence type="ECO:0000256" key="2">
    <source>
        <dbReference type="HAMAP-Rule" id="MF_01841"/>
    </source>
</evidence>
<dbReference type="EMBL" id="FOXX01000008">
    <property type="protein sequence ID" value="SFQ74873.1"/>
    <property type="molecule type" value="Genomic_DNA"/>
</dbReference>
<comment type="catalytic activity">
    <reaction evidence="2">
        <text>agmatine + H2O = N-carbamoylputrescine + NH4(+)</text>
        <dbReference type="Rhea" id="RHEA:18037"/>
        <dbReference type="ChEBI" id="CHEBI:15377"/>
        <dbReference type="ChEBI" id="CHEBI:28938"/>
        <dbReference type="ChEBI" id="CHEBI:58145"/>
        <dbReference type="ChEBI" id="CHEBI:58318"/>
        <dbReference type="EC" id="3.5.3.12"/>
    </reaction>
</comment>
<accession>A0A1I6B1V7</accession>
<dbReference type="Proteomes" id="UP000182762">
    <property type="component" value="Unassembled WGS sequence"/>
</dbReference>
<organism evidence="3 4">
    <name type="scientific">Priestia endophytica DSM 13796</name>
    <dbReference type="NCBI Taxonomy" id="1121089"/>
    <lineage>
        <taxon>Bacteria</taxon>
        <taxon>Bacillati</taxon>
        <taxon>Bacillota</taxon>
        <taxon>Bacilli</taxon>
        <taxon>Bacillales</taxon>
        <taxon>Bacillaceae</taxon>
        <taxon>Priestia</taxon>
    </lineage>
</organism>
<evidence type="ECO:0000313" key="4">
    <source>
        <dbReference type="Proteomes" id="UP000182762"/>
    </source>
</evidence>
<dbReference type="PANTHER" id="PTHR31377:SF0">
    <property type="entry name" value="AGMATINE DEIMINASE-RELATED"/>
    <property type="match status" value="1"/>
</dbReference>
<dbReference type="Gene3D" id="3.75.10.10">
    <property type="entry name" value="L-arginine/glycine Amidinotransferase, Chain A"/>
    <property type="match status" value="1"/>
</dbReference>
<comment type="similarity">
    <text evidence="2">Belongs to the agmatine deiminase family.</text>
</comment>
<comment type="caution">
    <text evidence="3">The sequence shown here is derived from an EMBL/GenBank/DDBJ whole genome shotgun (WGS) entry which is preliminary data.</text>
</comment>
<keyword evidence="1 2" id="KW-0378">Hydrolase</keyword>
<dbReference type="NCBIfam" id="TIGR03380">
    <property type="entry name" value="agmatine_aguA"/>
    <property type="match status" value="1"/>
</dbReference>
<dbReference type="PANTHER" id="PTHR31377">
    <property type="entry name" value="AGMATINE DEIMINASE-RELATED"/>
    <property type="match status" value="1"/>
</dbReference>